<dbReference type="InterPro" id="IPR013126">
    <property type="entry name" value="Hsp_70_fam"/>
</dbReference>
<evidence type="ECO:0000256" key="1">
    <source>
        <dbReference type="ARBA" id="ARBA00022741"/>
    </source>
</evidence>
<accession>A0A7W8HBY5</accession>
<dbReference type="InterPro" id="IPR043129">
    <property type="entry name" value="ATPase_NBD"/>
</dbReference>
<proteinExistence type="predicted"/>
<dbReference type="Gene3D" id="3.30.420.40">
    <property type="match status" value="1"/>
</dbReference>
<comment type="caution">
    <text evidence="4">The sequence shown here is derived from an EMBL/GenBank/DDBJ whole genome shotgun (WGS) entry which is preliminary data.</text>
</comment>
<reference evidence="4 5" key="1">
    <citation type="submission" date="2020-08" db="EMBL/GenBank/DDBJ databases">
        <title>Genomic Encyclopedia of Type Strains, Phase IV (KMG-IV): sequencing the most valuable type-strain genomes for metagenomic binning, comparative biology and taxonomic classification.</title>
        <authorList>
            <person name="Goeker M."/>
        </authorList>
    </citation>
    <scope>NUCLEOTIDE SEQUENCE [LARGE SCALE GENOMIC DNA]</scope>
    <source>
        <strain evidence="4 5">DSM 106146</strain>
    </source>
</reference>
<name>A0A7W8HBY5_9FIRM</name>
<dbReference type="AlphaFoldDB" id="A0A7W8HBY5"/>
<dbReference type="Proteomes" id="UP000543642">
    <property type="component" value="Unassembled WGS sequence"/>
</dbReference>
<keyword evidence="5" id="KW-1185">Reference proteome</keyword>
<dbReference type="GO" id="GO:0140662">
    <property type="term" value="F:ATP-dependent protein folding chaperone"/>
    <property type="evidence" value="ECO:0007669"/>
    <property type="project" value="InterPro"/>
</dbReference>
<dbReference type="EMBL" id="JACHFW010000007">
    <property type="protein sequence ID" value="MBB5264905.1"/>
    <property type="molecule type" value="Genomic_DNA"/>
</dbReference>
<dbReference type="SUPFAM" id="SSF53067">
    <property type="entry name" value="Actin-like ATPase domain"/>
    <property type="match status" value="1"/>
</dbReference>
<protein>
    <submittedName>
        <fullName evidence="4">Molecular chaperone DnaK (HSP70)</fullName>
    </submittedName>
</protein>
<sequence>MSDTITQDTIIGIDLGTSTTEAAVIKNGRPVMILNFDHSEITPSFIGINPEGNFIFGNEAKA</sequence>
<evidence type="ECO:0000313" key="4">
    <source>
        <dbReference type="EMBL" id="MBB5264905.1"/>
    </source>
</evidence>
<gene>
    <name evidence="4" type="ORF">HNP82_002044</name>
</gene>
<organism evidence="4 5">
    <name type="scientific">Catenibacillus scindens</name>
    <dbReference type="NCBI Taxonomy" id="673271"/>
    <lineage>
        <taxon>Bacteria</taxon>
        <taxon>Bacillati</taxon>
        <taxon>Bacillota</taxon>
        <taxon>Clostridia</taxon>
        <taxon>Lachnospirales</taxon>
        <taxon>Lachnospiraceae</taxon>
        <taxon>Catenibacillus</taxon>
    </lineage>
</organism>
<dbReference type="GO" id="GO:0005524">
    <property type="term" value="F:ATP binding"/>
    <property type="evidence" value="ECO:0007669"/>
    <property type="project" value="UniProtKB-KW"/>
</dbReference>
<evidence type="ECO:0000256" key="3">
    <source>
        <dbReference type="ARBA" id="ARBA00023186"/>
    </source>
</evidence>
<evidence type="ECO:0000313" key="5">
    <source>
        <dbReference type="Proteomes" id="UP000543642"/>
    </source>
</evidence>
<evidence type="ECO:0000256" key="2">
    <source>
        <dbReference type="ARBA" id="ARBA00022840"/>
    </source>
</evidence>
<dbReference type="RefSeq" id="WP_243164728.1">
    <property type="nucleotide sequence ID" value="NZ_JACHFW010000007.1"/>
</dbReference>
<keyword evidence="1" id="KW-0547">Nucleotide-binding</keyword>
<keyword evidence="2" id="KW-0067">ATP-binding</keyword>
<keyword evidence="3" id="KW-0143">Chaperone</keyword>
<dbReference type="Pfam" id="PF00012">
    <property type="entry name" value="HSP70"/>
    <property type="match status" value="1"/>
</dbReference>